<feature type="signal peptide" evidence="1">
    <location>
        <begin position="1"/>
        <end position="18"/>
    </location>
</feature>
<keyword evidence="1" id="KW-0732">Signal</keyword>
<sequence length="432" mass="48221">MTLRLGHICKAWRAFVLSTPALWSSIQVEFPQDIGEDKALRLSAILTMWMERSGEDDLKIQITMYPTLSVGIDDPPQSCSLGIQVVFAPLVANCHRWRDIHVNTTFLALKCLVGNNPSMSALFAPRLASFALDGDESGSEDFDDGTVVPAQSIIKFSAAPCLRKVTLSEIGLLAADTSAFPWQGVEDLILSGIFHDLSFDECATVLRQCLALKHCSLSTSLTTRIDCSLDHTVQPIILHSLESLDVTEHSPPDEGKKEIYGYIVCMDLQELTLRYVLRDYLEIHTHTSYWIRDSIMAFLDMSPRLTKLHLWSLPLDEACLIEVLNAIPCLTHLTVISWRPVHSVGNHVLHELSLKSSLGDFVLVKDLAYLRLESHACSEAFVIAFIASRRNATAVRLNELFLNFLGSVPTDTLLSRLDRYVKQGLCLAIDER</sequence>
<gene>
    <name evidence="2" type="ORF">Hypma_005823</name>
</gene>
<name>A0A369KIR6_HYPMA</name>
<protein>
    <recommendedName>
        <fullName evidence="4">F-box domain-containing protein</fullName>
    </recommendedName>
</protein>
<proteinExistence type="predicted"/>
<dbReference type="InParanoid" id="A0A369KIR6"/>
<dbReference type="STRING" id="39966.A0A369KIR6"/>
<dbReference type="Gene3D" id="3.80.10.10">
    <property type="entry name" value="Ribonuclease Inhibitor"/>
    <property type="match status" value="1"/>
</dbReference>
<organism evidence="2 3">
    <name type="scientific">Hypsizygus marmoreus</name>
    <name type="common">White beech mushroom</name>
    <name type="synonym">Agaricus marmoreus</name>
    <dbReference type="NCBI Taxonomy" id="39966"/>
    <lineage>
        <taxon>Eukaryota</taxon>
        <taxon>Fungi</taxon>
        <taxon>Dikarya</taxon>
        <taxon>Basidiomycota</taxon>
        <taxon>Agaricomycotina</taxon>
        <taxon>Agaricomycetes</taxon>
        <taxon>Agaricomycetidae</taxon>
        <taxon>Agaricales</taxon>
        <taxon>Tricholomatineae</taxon>
        <taxon>Lyophyllaceae</taxon>
        <taxon>Hypsizygus</taxon>
    </lineage>
</organism>
<accession>A0A369KIR6</accession>
<evidence type="ECO:0008006" key="4">
    <source>
        <dbReference type="Google" id="ProtNLM"/>
    </source>
</evidence>
<keyword evidence="3" id="KW-1185">Reference proteome</keyword>
<feature type="chain" id="PRO_5016571476" description="F-box domain-containing protein" evidence="1">
    <location>
        <begin position="19"/>
        <end position="432"/>
    </location>
</feature>
<dbReference type="Proteomes" id="UP000076154">
    <property type="component" value="Unassembled WGS sequence"/>
</dbReference>
<dbReference type="EMBL" id="LUEZ02000004">
    <property type="protein sequence ID" value="RDB30836.1"/>
    <property type="molecule type" value="Genomic_DNA"/>
</dbReference>
<evidence type="ECO:0000313" key="3">
    <source>
        <dbReference type="Proteomes" id="UP000076154"/>
    </source>
</evidence>
<dbReference type="OrthoDB" id="3365698at2759"/>
<dbReference type="SUPFAM" id="SSF52047">
    <property type="entry name" value="RNI-like"/>
    <property type="match status" value="1"/>
</dbReference>
<reference evidence="2" key="1">
    <citation type="submission" date="2018-04" db="EMBL/GenBank/DDBJ databases">
        <title>Whole genome sequencing of Hypsizygus marmoreus.</title>
        <authorList>
            <person name="Choi I.-G."/>
            <person name="Min B."/>
            <person name="Kim J.-G."/>
            <person name="Kim S."/>
            <person name="Oh Y.-L."/>
            <person name="Kong W.-S."/>
            <person name="Park H."/>
            <person name="Jeong J."/>
            <person name="Song E.-S."/>
        </authorList>
    </citation>
    <scope>NUCLEOTIDE SEQUENCE [LARGE SCALE GENOMIC DNA]</scope>
    <source>
        <strain evidence="2">51987-8</strain>
    </source>
</reference>
<dbReference type="AlphaFoldDB" id="A0A369KIR6"/>
<evidence type="ECO:0000313" key="2">
    <source>
        <dbReference type="EMBL" id="RDB30836.1"/>
    </source>
</evidence>
<comment type="caution">
    <text evidence="2">The sequence shown here is derived from an EMBL/GenBank/DDBJ whole genome shotgun (WGS) entry which is preliminary data.</text>
</comment>
<dbReference type="InterPro" id="IPR032675">
    <property type="entry name" value="LRR_dom_sf"/>
</dbReference>
<evidence type="ECO:0000256" key="1">
    <source>
        <dbReference type="SAM" id="SignalP"/>
    </source>
</evidence>